<proteinExistence type="predicted"/>
<protein>
    <submittedName>
        <fullName evidence="3">NirD/YgiW/YdeI family stress tolerance protein</fullName>
    </submittedName>
</protein>
<gene>
    <name evidence="3" type="ORF">JQC93_11495</name>
</gene>
<sequence length="131" mass="14628">MKTIKYTITAIAAALIILPTASAYAKGDDDGDKRHRAQIEFAGPAELTPISELLKDTGFFSERDAIVEGYFIKQLNEDTYIFSDGESEIQVELEKRARFEGTLTPDTHVRIYGEFEGGKTPEIEVERILAL</sequence>
<accession>A0ABS2HKH0</accession>
<dbReference type="InterPro" id="IPR005220">
    <property type="entry name" value="CarO-like"/>
</dbReference>
<keyword evidence="1 2" id="KW-0732">Signal</keyword>
<dbReference type="Proteomes" id="UP000809621">
    <property type="component" value="Unassembled WGS sequence"/>
</dbReference>
<dbReference type="SUPFAM" id="SSF101756">
    <property type="entry name" value="Hypothetical protein YgiW"/>
    <property type="match status" value="1"/>
</dbReference>
<dbReference type="EMBL" id="JAFEUM010000004">
    <property type="protein sequence ID" value="MBM7037027.1"/>
    <property type="molecule type" value="Genomic_DNA"/>
</dbReference>
<dbReference type="RefSeq" id="WP_205158583.1">
    <property type="nucleotide sequence ID" value="NZ_JAFEUM010000004.1"/>
</dbReference>
<evidence type="ECO:0000256" key="2">
    <source>
        <dbReference type="SAM" id="SignalP"/>
    </source>
</evidence>
<organism evidence="3 4">
    <name type="scientific">Vibrio ulleungensis</name>
    <dbReference type="NCBI Taxonomy" id="2807619"/>
    <lineage>
        <taxon>Bacteria</taxon>
        <taxon>Pseudomonadati</taxon>
        <taxon>Pseudomonadota</taxon>
        <taxon>Gammaproteobacteria</taxon>
        <taxon>Vibrionales</taxon>
        <taxon>Vibrionaceae</taxon>
        <taxon>Vibrio</taxon>
    </lineage>
</organism>
<feature type="chain" id="PRO_5045797673" evidence="2">
    <location>
        <begin position="26"/>
        <end position="131"/>
    </location>
</feature>
<dbReference type="PANTHER" id="PTHR36571">
    <property type="entry name" value="PROTEIN YGIW"/>
    <property type="match status" value="1"/>
</dbReference>
<comment type="caution">
    <text evidence="3">The sequence shown here is derived from an EMBL/GenBank/DDBJ whole genome shotgun (WGS) entry which is preliminary data.</text>
</comment>
<dbReference type="NCBIfam" id="NF033674">
    <property type="entry name" value="stress_OB_fold"/>
    <property type="match status" value="1"/>
</dbReference>
<evidence type="ECO:0000313" key="4">
    <source>
        <dbReference type="Proteomes" id="UP000809621"/>
    </source>
</evidence>
<dbReference type="PANTHER" id="PTHR36571:SF1">
    <property type="entry name" value="PROTEIN YGIW"/>
    <property type="match status" value="1"/>
</dbReference>
<evidence type="ECO:0000313" key="3">
    <source>
        <dbReference type="EMBL" id="MBM7037027.1"/>
    </source>
</evidence>
<evidence type="ECO:0000256" key="1">
    <source>
        <dbReference type="ARBA" id="ARBA00022729"/>
    </source>
</evidence>
<dbReference type="Pfam" id="PF04076">
    <property type="entry name" value="BOF"/>
    <property type="match status" value="1"/>
</dbReference>
<name>A0ABS2HKH0_9VIBR</name>
<dbReference type="InterPro" id="IPR036700">
    <property type="entry name" value="BOBF_sf"/>
</dbReference>
<feature type="signal peptide" evidence="2">
    <location>
        <begin position="1"/>
        <end position="25"/>
    </location>
</feature>
<dbReference type="Gene3D" id="2.40.50.200">
    <property type="entry name" value="Bacterial OB-fold"/>
    <property type="match status" value="1"/>
</dbReference>
<keyword evidence="4" id="KW-1185">Reference proteome</keyword>
<reference evidence="3 4" key="1">
    <citation type="submission" date="2021-02" db="EMBL/GenBank/DDBJ databases">
        <authorList>
            <person name="Park J.-S."/>
        </authorList>
    </citation>
    <scope>NUCLEOTIDE SEQUENCE [LARGE SCALE GENOMIC DNA]</scope>
    <source>
        <strain evidence="3 4">188UL20-2</strain>
    </source>
</reference>